<sequence length="407" mass="43902">MTSHTRSVKYQRGGPLQGVRVVELTKVWAGPYAGKQLAYLGAEVIRIESEGSLDVTRVYGVKDINRAPGFQAVNPEKLSAQINMKSDKGINLILDLLKEADIVIENLRPGAIERLGLGYERVKEVNPAIVYTSMGMYGSEGPLAYQTGYAPCFVALGGVSALAGYESEPPTGINIRYADSTFGTAAAVATAAGYYHARRTGEGQFIDVSAVESMTSMIGDAVMDYTLNGHVRQADGNRHEDMAPHGVYPCQDQEWVCIAAGDDQQWQRLATATGIEGLAKDPRFSRLSDRKANETELDAILAEWTRDKAAADLALTLQQQGVAACKSFSSIDLISDHHLWAKGFYSDVNYPDGDSRPTTGPGWTMSRGAAIERGAPSLGQHNAYIFGEVLGLSEEEQAALSNEGVTK</sequence>
<organism evidence="2 3">
    <name type="scientific">Spongiibacter nanhainus</name>
    <dbReference type="NCBI Taxonomy" id="2794344"/>
    <lineage>
        <taxon>Bacteria</taxon>
        <taxon>Pseudomonadati</taxon>
        <taxon>Pseudomonadota</taxon>
        <taxon>Gammaproteobacteria</taxon>
        <taxon>Cellvibrionales</taxon>
        <taxon>Spongiibacteraceae</taxon>
        <taxon>Spongiibacter</taxon>
    </lineage>
</organism>
<evidence type="ECO:0000313" key="2">
    <source>
        <dbReference type="EMBL" id="QQD19488.1"/>
    </source>
</evidence>
<dbReference type="RefSeq" id="WP_198570972.1">
    <property type="nucleotide sequence ID" value="NZ_CP066167.1"/>
</dbReference>
<dbReference type="Proteomes" id="UP000596063">
    <property type="component" value="Chromosome"/>
</dbReference>
<protein>
    <submittedName>
        <fullName evidence="2">CoA transferase</fullName>
    </submittedName>
</protein>
<dbReference type="InterPro" id="IPR023606">
    <property type="entry name" value="CoA-Trfase_III_dom_1_sf"/>
</dbReference>
<evidence type="ECO:0000256" key="1">
    <source>
        <dbReference type="ARBA" id="ARBA00022679"/>
    </source>
</evidence>
<dbReference type="SUPFAM" id="SSF89796">
    <property type="entry name" value="CoA-transferase family III (CaiB/BaiF)"/>
    <property type="match status" value="1"/>
</dbReference>
<gene>
    <name evidence="2" type="ORF">I6N98_06465</name>
</gene>
<proteinExistence type="predicted"/>
<dbReference type="GO" id="GO:0008410">
    <property type="term" value="F:CoA-transferase activity"/>
    <property type="evidence" value="ECO:0007669"/>
    <property type="project" value="TreeGrafter"/>
</dbReference>
<dbReference type="PANTHER" id="PTHR48207">
    <property type="entry name" value="SUCCINATE--HYDROXYMETHYLGLUTARATE COA-TRANSFERASE"/>
    <property type="match status" value="1"/>
</dbReference>
<dbReference type="EMBL" id="CP066167">
    <property type="protein sequence ID" value="QQD19488.1"/>
    <property type="molecule type" value="Genomic_DNA"/>
</dbReference>
<dbReference type="KEGG" id="snan:I6N98_06465"/>
<dbReference type="InterPro" id="IPR044855">
    <property type="entry name" value="CoA-Trfase_III_dom3_sf"/>
</dbReference>
<dbReference type="InterPro" id="IPR050483">
    <property type="entry name" value="CoA-transferase_III_domain"/>
</dbReference>
<name>A0A7T4UR64_9GAMM</name>
<dbReference type="Gene3D" id="3.30.1540.10">
    <property type="entry name" value="formyl-coa transferase, domain 3"/>
    <property type="match status" value="1"/>
</dbReference>
<dbReference type="Gene3D" id="3.40.50.10540">
    <property type="entry name" value="Crotonobetainyl-coa:carnitine coa-transferase, domain 1"/>
    <property type="match status" value="1"/>
</dbReference>
<evidence type="ECO:0000313" key="3">
    <source>
        <dbReference type="Proteomes" id="UP000596063"/>
    </source>
</evidence>
<dbReference type="InterPro" id="IPR003673">
    <property type="entry name" value="CoA-Trfase_fam_III"/>
</dbReference>
<reference evidence="2 3" key="1">
    <citation type="submission" date="2020-12" db="EMBL/GenBank/DDBJ databases">
        <authorList>
            <person name="Shan Y."/>
        </authorList>
    </citation>
    <scope>NUCLEOTIDE SEQUENCE [LARGE SCALE GENOMIC DNA]</scope>
    <source>
        <strain evidence="3">csc3.9</strain>
    </source>
</reference>
<dbReference type="PANTHER" id="PTHR48207:SF3">
    <property type="entry name" value="SUCCINATE--HYDROXYMETHYLGLUTARATE COA-TRANSFERASE"/>
    <property type="match status" value="1"/>
</dbReference>
<dbReference type="AlphaFoldDB" id="A0A7T4UR64"/>
<accession>A0A7T4UR64</accession>
<keyword evidence="3" id="KW-1185">Reference proteome</keyword>
<keyword evidence="1 2" id="KW-0808">Transferase</keyword>
<dbReference type="Pfam" id="PF02515">
    <property type="entry name" value="CoA_transf_3"/>
    <property type="match status" value="1"/>
</dbReference>